<accession>A0A8H5C5X1</accession>
<dbReference type="Pfam" id="PF17800">
    <property type="entry name" value="NPL"/>
    <property type="match status" value="1"/>
</dbReference>
<name>A0A8H5C5X1_9AGAR</name>
<sequence>MAAKSKPPRPYVSVAPNAIQRSNGFYRSLLRTIKYFPKRFSSSITLDPPEDMPVWTRKVPPNLGKVKAFQPKHRIAVTSAFLDLDTGISKQLDRSCLRLGRLGDSDDVELEFPIAAFTRTRCEQVTLDITLEAGARYYFVADGAFTIHLAGFEYSEGHRGKLPA</sequence>
<dbReference type="EMBL" id="JAACJK010000060">
    <property type="protein sequence ID" value="KAF5335734.1"/>
    <property type="molecule type" value="Genomic_DNA"/>
</dbReference>
<comment type="caution">
    <text evidence="2">The sequence shown here is derived from an EMBL/GenBank/DDBJ whole genome shotgun (WGS) entry which is preliminary data.</text>
</comment>
<keyword evidence="3" id="KW-1185">Reference proteome</keyword>
<evidence type="ECO:0000313" key="3">
    <source>
        <dbReference type="Proteomes" id="UP000541558"/>
    </source>
</evidence>
<reference evidence="2 3" key="1">
    <citation type="journal article" date="2020" name="ISME J.">
        <title>Uncovering the hidden diversity of litter-decomposition mechanisms in mushroom-forming fungi.</title>
        <authorList>
            <person name="Floudas D."/>
            <person name="Bentzer J."/>
            <person name="Ahren D."/>
            <person name="Johansson T."/>
            <person name="Persson P."/>
            <person name="Tunlid A."/>
        </authorList>
    </citation>
    <scope>NUCLEOTIDE SEQUENCE [LARGE SCALE GENOMIC DNA]</scope>
    <source>
        <strain evidence="2 3">CBS 175.51</strain>
    </source>
</reference>
<dbReference type="AlphaFoldDB" id="A0A8H5C5X1"/>
<dbReference type="Gene3D" id="2.60.120.340">
    <property type="entry name" value="Nucleoplasmin core domain"/>
    <property type="match status" value="1"/>
</dbReference>
<feature type="domain" description="Nucleoplasmin-like" evidence="1">
    <location>
        <begin position="54"/>
        <end position="152"/>
    </location>
</feature>
<organism evidence="2 3">
    <name type="scientific">Ephemerocybe angulata</name>
    <dbReference type="NCBI Taxonomy" id="980116"/>
    <lineage>
        <taxon>Eukaryota</taxon>
        <taxon>Fungi</taxon>
        <taxon>Dikarya</taxon>
        <taxon>Basidiomycota</taxon>
        <taxon>Agaricomycotina</taxon>
        <taxon>Agaricomycetes</taxon>
        <taxon>Agaricomycetidae</taxon>
        <taxon>Agaricales</taxon>
        <taxon>Agaricineae</taxon>
        <taxon>Psathyrellaceae</taxon>
        <taxon>Ephemerocybe</taxon>
    </lineage>
</organism>
<evidence type="ECO:0000313" key="2">
    <source>
        <dbReference type="EMBL" id="KAF5335734.1"/>
    </source>
</evidence>
<dbReference type="InterPro" id="IPR041232">
    <property type="entry name" value="NPL"/>
</dbReference>
<proteinExistence type="predicted"/>
<gene>
    <name evidence="2" type="ORF">D9611_009724</name>
</gene>
<protein>
    <recommendedName>
        <fullName evidence="1">Nucleoplasmin-like domain-containing protein</fullName>
    </recommendedName>
</protein>
<dbReference type="OrthoDB" id="3121552at2759"/>
<dbReference type="Proteomes" id="UP000541558">
    <property type="component" value="Unassembled WGS sequence"/>
</dbReference>
<evidence type="ECO:0000259" key="1">
    <source>
        <dbReference type="Pfam" id="PF17800"/>
    </source>
</evidence>